<dbReference type="RefSeq" id="YP_418187.1">
    <property type="nucleotide sequence ID" value="NC_007623.1"/>
</dbReference>
<dbReference type="EMBL" id="AJ697969">
    <property type="protein sequence ID" value="CAG27248.1"/>
    <property type="molecule type" value="Genomic_DNA"/>
</dbReference>
<proteinExistence type="predicted"/>
<keyword evidence="2" id="KW-1185">Reference proteome</keyword>
<name>Q2Z0S7_9CAUD</name>
<reference evidence="1 2" key="3">
    <citation type="journal article" date="2004" name="Bioinformatics">
        <title>PHIRE, a deterministic approach to reveal regulatory elements in bacteriophage genomes.</title>
        <authorList>
            <person name="Lavigne R."/>
            <person name="Sun W.D."/>
            <person name="Volckaert G."/>
        </authorList>
    </citation>
    <scope>NUCLEOTIDE SEQUENCE [LARGE SCALE GENOMIC DNA]</scope>
</reference>
<evidence type="ECO:0000313" key="2">
    <source>
        <dbReference type="Proteomes" id="UP000001239"/>
    </source>
</evidence>
<sequence length="222" mass="24910">MDRVTVVYESTALIDTRTGEYPLYIEDVRKKFPDWPIPSKLQASALEGEPFLMAVVQLTQPPAGDVPVELPPKQIDGYWTQQWTTRDFTPEEVAERLRSAKDIRKNEIQNVIAAAFYTGMEVRFGETAHTLLIESTHRIHLTALSIQAKEALREEKPFSASIRTKEGVTLSLTAQETIDLSNEVTSRIQEGLETIWSLMDRAEAATVAEELPSVPGPLFVLN</sequence>
<protein>
    <submittedName>
        <fullName evidence="1">Uncharacterized protein</fullName>
    </submittedName>
</protein>
<dbReference type="GeneID" id="5176719"/>
<organism evidence="1 2">
    <name type="scientific">Pseudomonas phage EL</name>
    <dbReference type="NCBI Taxonomy" id="273133"/>
    <lineage>
        <taxon>Viruses</taxon>
        <taxon>Duplodnaviria</taxon>
        <taxon>Heunggongvirae</taxon>
        <taxon>Uroviricota</taxon>
        <taxon>Caudoviricetes</taxon>
        <taxon>Chimalliviridae</taxon>
        <taxon>Elvirus</taxon>
        <taxon>Elvirus EL</taxon>
    </lineage>
</organism>
<dbReference type="KEGG" id="vg:5176719"/>
<reference evidence="1 2" key="1">
    <citation type="journal article" date="2002" name="Genetika">
        <title>Phenogenetic characterization of a group of giant Phi KZ-like bacteriophages of Pseudomonas aeruginosa].</title>
        <authorList>
            <person name="Burkal'tseva M.V."/>
            <person name="Krylov V.N."/>
            <person name="Pleteneva E.A."/>
            <person name="Shaburova O.V."/>
            <person name="Krylov S.V."/>
            <person name="Volckaert G."/>
            <person name="Sykilinda N.N."/>
            <person name="Kurochkina L.P."/>
            <person name="Mesyanzhinov V.V."/>
        </authorList>
    </citation>
    <scope>NUCLEOTIDE SEQUENCE [LARGE SCALE GENOMIC DNA]</scope>
</reference>
<dbReference type="OrthoDB" id="9264at10239"/>
<reference evidence="1 2" key="4">
    <citation type="journal article" date="2005" name="J. Mol. Biol.">
        <title>Genome comparison of Pseudomonas aeruginosa large phages.</title>
        <authorList>
            <person name="Hertveldt K."/>
            <person name="Lavigne R."/>
            <person name="Pleteneva E."/>
            <person name="Sernova N."/>
            <person name="Kurochkina L."/>
            <person name="Korchevskii R."/>
            <person name="Robben J."/>
            <person name="Mesyanzhinov V."/>
            <person name="Krylov V.N."/>
            <person name="Volckaert G."/>
        </authorList>
    </citation>
    <scope>NUCLEOTIDE SEQUENCE</scope>
</reference>
<accession>Q2Z0S7</accession>
<dbReference type="Proteomes" id="UP000001239">
    <property type="component" value="Segment"/>
</dbReference>
<evidence type="ECO:0000313" key="1">
    <source>
        <dbReference type="EMBL" id="CAG27248.1"/>
    </source>
</evidence>
<reference evidence="1 2" key="2">
    <citation type="journal article" date="2003" name="Res. Microbiol.">
        <title>Myoviridae bacteriophages of Pseudomonas aeruginosa: a long and complex evolutionary pathway.</title>
        <authorList>
            <person name="Krylov V.N."/>
            <person name="Pleteneva E.A."/>
            <person name="Bourkalsteva M.V."/>
            <person name="Shaburova O.V."/>
            <person name="Volckaert G."/>
            <person name="Sykilinda N.N."/>
            <person name="Kurochkina L.P."/>
            <person name="Mesyanzhinov V.V."/>
        </authorList>
    </citation>
    <scope>NUCLEOTIDE SEQUENCE [LARGE SCALE GENOMIC DNA]</scope>
</reference>